<evidence type="ECO:0000256" key="1">
    <source>
        <dbReference type="SAM" id="MobiDB-lite"/>
    </source>
</evidence>
<evidence type="ECO:0000313" key="3">
    <source>
        <dbReference type="Proteomes" id="UP001434883"/>
    </source>
</evidence>
<dbReference type="Proteomes" id="UP001434883">
    <property type="component" value="Unassembled WGS sequence"/>
</dbReference>
<feature type="region of interest" description="Disordered" evidence="1">
    <location>
        <begin position="1"/>
        <end position="21"/>
    </location>
</feature>
<organism evidence="2 3">
    <name type="scientific">Xenoophorus captivus</name>
    <dbReference type="NCBI Taxonomy" id="1517983"/>
    <lineage>
        <taxon>Eukaryota</taxon>
        <taxon>Metazoa</taxon>
        <taxon>Chordata</taxon>
        <taxon>Craniata</taxon>
        <taxon>Vertebrata</taxon>
        <taxon>Euteleostomi</taxon>
        <taxon>Actinopterygii</taxon>
        <taxon>Neopterygii</taxon>
        <taxon>Teleostei</taxon>
        <taxon>Neoteleostei</taxon>
        <taxon>Acanthomorphata</taxon>
        <taxon>Ovalentaria</taxon>
        <taxon>Atherinomorphae</taxon>
        <taxon>Cyprinodontiformes</taxon>
        <taxon>Goodeidae</taxon>
        <taxon>Xenoophorus</taxon>
    </lineage>
</organism>
<accession>A0ABV0SBN4</accession>
<dbReference type="InterPro" id="IPR035428">
    <property type="entry name" value="FANCF"/>
</dbReference>
<gene>
    <name evidence="2" type="ORF">XENOCAPTIV_003588</name>
</gene>
<dbReference type="EMBL" id="JAHRIN010075757">
    <property type="protein sequence ID" value="MEQ2217296.1"/>
    <property type="molecule type" value="Genomic_DNA"/>
</dbReference>
<evidence type="ECO:0000313" key="2">
    <source>
        <dbReference type="EMBL" id="MEQ2217296.1"/>
    </source>
</evidence>
<comment type="caution">
    <text evidence="2">The sequence shown here is derived from an EMBL/GenBank/DDBJ whole genome shotgun (WGS) entry which is preliminary data.</text>
</comment>
<dbReference type="Gene3D" id="1.25.40.490">
    <property type="match status" value="1"/>
</dbReference>
<dbReference type="PANTHER" id="PTHR14449">
    <property type="entry name" value="FANCONI ANEMIA GROUP F PROTEIN FANCF"/>
    <property type="match status" value="1"/>
</dbReference>
<sequence>MRTWKGDTNKRKTGCLKESEDTQGQRHMEAVLRNVACTVELLAVAAHSGVVSQWDEQTVSRAFRWATYCEHIYIRFHSNPVIRGVLEKQLQLTNHSLKEALPEYNEVSFWDLGRCQNLLLLWMLNNSALPISIMKMLFETRVSVNNINSDYEDVRGLCSQLIQCRSACKVLHRLLGLPTVGAEAQVQGEMLMERLGFVLSQNGGSRWAEDFLTSVLQEFEGATQHLCPVIAAALLTTTDSAAQTASQNFLLDWLQSQHGVLQHMCSALPSKLLADLAKKHQKFRDAFCKLLKKWASEMEYRINEGEWIHTAANSTVSFQKMTEHFLTLFEACPSIRTETEDELQALKISDGDFDVRGLSVWGDLLLALSNEAHSSGFFI</sequence>
<dbReference type="InterPro" id="IPR038505">
    <property type="entry name" value="FANCF_C_sf"/>
</dbReference>
<dbReference type="Pfam" id="PF11107">
    <property type="entry name" value="FANCF"/>
    <property type="match status" value="1"/>
</dbReference>
<dbReference type="PANTHER" id="PTHR14449:SF2">
    <property type="entry name" value="FANCONI ANEMIA GROUP F PROTEIN"/>
    <property type="match status" value="1"/>
</dbReference>
<name>A0ABV0SBN4_9TELE</name>
<evidence type="ECO:0008006" key="4">
    <source>
        <dbReference type="Google" id="ProtNLM"/>
    </source>
</evidence>
<proteinExistence type="predicted"/>
<reference evidence="2 3" key="1">
    <citation type="submission" date="2021-06" db="EMBL/GenBank/DDBJ databases">
        <authorList>
            <person name="Palmer J.M."/>
        </authorList>
    </citation>
    <scope>NUCLEOTIDE SEQUENCE [LARGE SCALE GENOMIC DNA]</scope>
    <source>
        <strain evidence="2 3">XC_2019</strain>
        <tissue evidence="2">Muscle</tissue>
    </source>
</reference>
<keyword evidence="3" id="KW-1185">Reference proteome</keyword>
<protein>
    <recommendedName>
        <fullName evidence="4">FA complementation group F</fullName>
    </recommendedName>
</protein>